<sequence>SLDVRADYGKMSDDPYSRRFDEYRKFHEGTSYPWYDEGFEEEERWESGIIKTDYEPPFVNIDTFEIKRYSFKERRSFICITKQLDDAFPLGRVNGSRFIGMIRKEMDEEGGTIRTMFSQEGNEIRGHIDSYVLWKPSRDFTRPLGPPSGLKGLLHMLNATVIPTKEIRVCSGYDDQEMISCHYHLKYRAIPEGVFCSKSTLNLIISFLYMYNRDIVQTKWGDGSRITT</sequence>
<proteinExistence type="predicted"/>
<dbReference type="EMBL" id="BQNB010012699">
    <property type="protein sequence ID" value="GJT06807.1"/>
    <property type="molecule type" value="Genomic_DNA"/>
</dbReference>
<evidence type="ECO:0000313" key="1">
    <source>
        <dbReference type="EMBL" id="GJT06807.1"/>
    </source>
</evidence>
<name>A0ABQ5AZD7_9ASTR</name>
<comment type="caution">
    <text evidence="1">The sequence shown here is derived from an EMBL/GenBank/DDBJ whole genome shotgun (WGS) entry which is preliminary data.</text>
</comment>
<gene>
    <name evidence="1" type="ORF">Tco_0841269</name>
</gene>
<evidence type="ECO:0008006" key="3">
    <source>
        <dbReference type="Google" id="ProtNLM"/>
    </source>
</evidence>
<protein>
    <recommendedName>
        <fullName evidence="3">RNA-dependent RNA polymerase</fullName>
    </recommendedName>
</protein>
<accession>A0ABQ5AZD7</accession>
<evidence type="ECO:0000313" key="2">
    <source>
        <dbReference type="Proteomes" id="UP001151760"/>
    </source>
</evidence>
<reference evidence="1" key="2">
    <citation type="submission" date="2022-01" db="EMBL/GenBank/DDBJ databases">
        <authorList>
            <person name="Yamashiro T."/>
            <person name="Shiraishi A."/>
            <person name="Satake H."/>
            <person name="Nakayama K."/>
        </authorList>
    </citation>
    <scope>NUCLEOTIDE SEQUENCE</scope>
</reference>
<reference evidence="1" key="1">
    <citation type="journal article" date="2022" name="Int. J. Mol. Sci.">
        <title>Draft Genome of Tanacetum Coccineum: Genomic Comparison of Closely Related Tanacetum-Family Plants.</title>
        <authorList>
            <person name="Yamashiro T."/>
            <person name="Shiraishi A."/>
            <person name="Nakayama K."/>
            <person name="Satake H."/>
        </authorList>
    </citation>
    <scope>NUCLEOTIDE SEQUENCE</scope>
</reference>
<dbReference type="Proteomes" id="UP001151760">
    <property type="component" value="Unassembled WGS sequence"/>
</dbReference>
<organism evidence="1 2">
    <name type="scientific">Tanacetum coccineum</name>
    <dbReference type="NCBI Taxonomy" id="301880"/>
    <lineage>
        <taxon>Eukaryota</taxon>
        <taxon>Viridiplantae</taxon>
        <taxon>Streptophyta</taxon>
        <taxon>Embryophyta</taxon>
        <taxon>Tracheophyta</taxon>
        <taxon>Spermatophyta</taxon>
        <taxon>Magnoliopsida</taxon>
        <taxon>eudicotyledons</taxon>
        <taxon>Gunneridae</taxon>
        <taxon>Pentapetalae</taxon>
        <taxon>asterids</taxon>
        <taxon>campanulids</taxon>
        <taxon>Asterales</taxon>
        <taxon>Asteraceae</taxon>
        <taxon>Asteroideae</taxon>
        <taxon>Anthemideae</taxon>
        <taxon>Anthemidinae</taxon>
        <taxon>Tanacetum</taxon>
    </lineage>
</organism>
<keyword evidence="2" id="KW-1185">Reference proteome</keyword>
<feature type="non-terminal residue" evidence="1">
    <location>
        <position position="1"/>
    </location>
</feature>